<proteinExistence type="predicted"/>
<feature type="domain" description="RRM" evidence="1">
    <location>
        <begin position="282"/>
        <end position="349"/>
    </location>
</feature>
<sequence>NGNDNKKFKGDRPPCSPSRVLHLRKIPCDVTEAEVISLGLPFGKVTNLLMLKGKSQAFLEMASEEAAVTMVNYYTPVTPHLRSQPVYIQYSNHRELKTDNLPNQARAQAALQAVSAVQSGNLSLPGALSSEGTVLPGQSPVLRIIIENLFYPVTLEVLHQALDGQNIYNACCTLRIDFSKLTSLNVKYNNDKSRDFTRIDLPTGDGQPPLEPPMAAAFGAPGIISSPYAGAAGFAPTIGFPQATGLSVPAVPGALGPLTLTSSAVTGRMAIPGTSGIPGNSVLLVTNLNPDACSTLDVGRGVYGDVHRVKIMFNKKENALVQMADASQAQLGTDRGDACFACGFSLRVGSVELGGMWFCSSTF</sequence>
<name>A0A8J6GNF8_MICOH</name>
<protein>
    <submittedName>
        <fullName evidence="2">Polypyrimidine tract-binding protein 3</fullName>
    </submittedName>
</protein>
<dbReference type="EMBL" id="JAATJU010016900">
    <property type="protein sequence ID" value="KAH0517151.1"/>
    <property type="molecule type" value="Genomic_DNA"/>
</dbReference>
<dbReference type="InterPro" id="IPR012677">
    <property type="entry name" value="Nucleotide-bd_a/b_plait_sf"/>
</dbReference>
<dbReference type="SUPFAM" id="SSF54928">
    <property type="entry name" value="RNA-binding domain, RBD"/>
    <property type="match status" value="2"/>
</dbReference>
<dbReference type="InterPro" id="IPR000504">
    <property type="entry name" value="RRM_dom"/>
</dbReference>
<dbReference type="AlphaFoldDB" id="A0A8J6GNF8"/>
<reference evidence="2" key="1">
    <citation type="submission" date="2020-03" db="EMBL/GenBank/DDBJ databases">
        <title>Studies in the Genomics of Life Span.</title>
        <authorList>
            <person name="Glass D."/>
        </authorList>
    </citation>
    <scope>NUCLEOTIDE SEQUENCE</scope>
    <source>
        <strain evidence="2">LTLLF</strain>
        <tissue evidence="2">Muscle</tissue>
    </source>
</reference>
<evidence type="ECO:0000313" key="2">
    <source>
        <dbReference type="EMBL" id="KAH0517151.1"/>
    </source>
</evidence>
<dbReference type="PANTHER" id="PTHR15592">
    <property type="entry name" value="MATRIN 3/NUCLEAR PROTEIN 220-RELATED"/>
    <property type="match status" value="1"/>
</dbReference>
<dbReference type="InterPro" id="IPR034326">
    <property type="entry name" value="ROD1_RRM1"/>
</dbReference>
<feature type="non-terminal residue" evidence="2">
    <location>
        <position position="1"/>
    </location>
</feature>
<feature type="domain" description="RRM" evidence="1">
    <location>
        <begin position="20"/>
        <end position="89"/>
    </location>
</feature>
<gene>
    <name evidence="2" type="ORF">LTLLF_121685</name>
</gene>
<organism evidence="2 3">
    <name type="scientific">Microtus ochrogaster</name>
    <name type="common">Prairie vole</name>
    <dbReference type="NCBI Taxonomy" id="79684"/>
    <lineage>
        <taxon>Eukaryota</taxon>
        <taxon>Metazoa</taxon>
        <taxon>Chordata</taxon>
        <taxon>Craniata</taxon>
        <taxon>Vertebrata</taxon>
        <taxon>Euteleostomi</taxon>
        <taxon>Mammalia</taxon>
        <taxon>Eutheria</taxon>
        <taxon>Euarchontoglires</taxon>
        <taxon>Glires</taxon>
        <taxon>Rodentia</taxon>
        <taxon>Myomorpha</taxon>
        <taxon>Muroidea</taxon>
        <taxon>Cricetidae</taxon>
        <taxon>Arvicolinae</taxon>
        <taxon>Microtus</taxon>
    </lineage>
</organism>
<dbReference type="Gene3D" id="3.30.70.330">
    <property type="match status" value="3"/>
</dbReference>
<dbReference type="FunFam" id="3.30.70.330:FF:000032">
    <property type="entry name" value="Polypyrimidine tract-binding protein 2 isoform 1"/>
    <property type="match status" value="1"/>
</dbReference>
<dbReference type="Pfam" id="PF13893">
    <property type="entry name" value="RRM_5"/>
    <property type="match status" value="1"/>
</dbReference>
<evidence type="ECO:0000259" key="1">
    <source>
        <dbReference type="SMART" id="SM00360"/>
    </source>
</evidence>
<dbReference type="CDD" id="cd12779">
    <property type="entry name" value="RRM1_ROD1"/>
    <property type="match status" value="1"/>
</dbReference>
<dbReference type="SMART" id="SM00360">
    <property type="entry name" value="RRM"/>
    <property type="match status" value="2"/>
</dbReference>
<dbReference type="GO" id="GO:0003723">
    <property type="term" value="F:RNA binding"/>
    <property type="evidence" value="ECO:0007669"/>
    <property type="project" value="InterPro"/>
</dbReference>
<comment type="caution">
    <text evidence="2">The sequence shown here is derived from an EMBL/GenBank/DDBJ whole genome shotgun (WGS) entry which is preliminary data.</text>
</comment>
<accession>A0A8J6GNF8</accession>
<dbReference type="InterPro" id="IPR035979">
    <property type="entry name" value="RBD_domain_sf"/>
</dbReference>
<evidence type="ECO:0000313" key="3">
    <source>
        <dbReference type="Proteomes" id="UP000710432"/>
    </source>
</evidence>
<dbReference type="Proteomes" id="UP000710432">
    <property type="component" value="Unassembled WGS sequence"/>
</dbReference>